<dbReference type="GO" id="GO:0003678">
    <property type="term" value="F:DNA helicase activity"/>
    <property type="evidence" value="ECO:0007669"/>
    <property type="project" value="UniProtKB-EC"/>
</dbReference>
<dbReference type="GO" id="GO:0016787">
    <property type="term" value="F:hydrolase activity"/>
    <property type="evidence" value="ECO:0007669"/>
    <property type="project" value="UniProtKB-KW"/>
</dbReference>
<evidence type="ECO:0000256" key="3">
    <source>
        <dbReference type="ARBA" id="ARBA00022741"/>
    </source>
</evidence>
<protein>
    <submittedName>
        <fullName evidence="15">ATP-dependent DNA helicase</fullName>
        <ecNumber evidence="15">3.6.4.12</ecNumber>
    </submittedName>
</protein>
<dbReference type="InterPro" id="IPR011604">
    <property type="entry name" value="PDDEXK-like_dom_sf"/>
</dbReference>
<comment type="similarity">
    <text evidence="13">Belongs to the helicase family. DinG subfamily.</text>
</comment>
<keyword evidence="7" id="KW-0067">ATP-binding</keyword>
<accession>A0ABU6PYT3</accession>
<dbReference type="InterPro" id="IPR010614">
    <property type="entry name" value="RAD3-like_helicase_DEAD"/>
</dbReference>
<evidence type="ECO:0000256" key="10">
    <source>
        <dbReference type="ARBA" id="ARBA00023125"/>
    </source>
</evidence>
<evidence type="ECO:0000256" key="8">
    <source>
        <dbReference type="ARBA" id="ARBA00023004"/>
    </source>
</evidence>
<dbReference type="Proteomes" id="UP001343257">
    <property type="component" value="Unassembled WGS sequence"/>
</dbReference>
<dbReference type="Pfam" id="PF13307">
    <property type="entry name" value="Helicase_C_2"/>
    <property type="match status" value="1"/>
</dbReference>
<dbReference type="PANTHER" id="PTHR11472">
    <property type="entry name" value="DNA REPAIR DEAD HELICASE RAD3/XP-D SUBFAMILY MEMBER"/>
    <property type="match status" value="1"/>
</dbReference>
<dbReference type="Gene3D" id="1.10.30.20">
    <property type="entry name" value="Bacterial XPD DNA helicase, FeS cluster domain"/>
    <property type="match status" value="1"/>
</dbReference>
<dbReference type="Gene3D" id="3.40.50.300">
    <property type="entry name" value="P-loop containing nucleotide triphosphate hydrolases"/>
    <property type="match status" value="2"/>
</dbReference>
<dbReference type="PANTHER" id="PTHR11472:SF34">
    <property type="entry name" value="REGULATOR OF TELOMERE ELONGATION HELICASE 1"/>
    <property type="match status" value="1"/>
</dbReference>
<evidence type="ECO:0000256" key="7">
    <source>
        <dbReference type="ARBA" id="ARBA00022840"/>
    </source>
</evidence>
<keyword evidence="3" id="KW-0547">Nucleotide-binding</keyword>
<dbReference type="RefSeq" id="WP_328281248.1">
    <property type="nucleotide sequence ID" value="NZ_JARTLD010000060.1"/>
</dbReference>
<evidence type="ECO:0000256" key="12">
    <source>
        <dbReference type="ARBA" id="ARBA00023235"/>
    </source>
</evidence>
<dbReference type="InterPro" id="IPR042493">
    <property type="entry name" value="XPD_DNA_FeS"/>
</dbReference>
<dbReference type="SMART" id="SM00488">
    <property type="entry name" value="DEXDc2"/>
    <property type="match status" value="1"/>
</dbReference>
<keyword evidence="10" id="KW-0238">DNA-binding</keyword>
<dbReference type="Pfam" id="PF06733">
    <property type="entry name" value="DEAD_2"/>
    <property type="match status" value="1"/>
</dbReference>
<keyword evidence="5 15" id="KW-0378">Hydrolase</keyword>
<evidence type="ECO:0000256" key="6">
    <source>
        <dbReference type="ARBA" id="ARBA00022806"/>
    </source>
</evidence>
<name>A0ABU6PYT3_9BACL</name>
<evidence type="ECO:0000256" key="9">
    <source>
        <dbReference type="ARBA" id="ARBA00023014"/>
    </source>
</evidence>
<keyword evidence="12" id="KW-0413">Isomerase</keyword>
<keyword evidence="9" id="KW-0411">Iron-sulfur</keyword>
<dbReference type="Gene3D" id="1.10.275.40">
    <property type="match status" value="1"/>
</dbReference>
<dbReference type="EC" id="3.6.4.12" evidence="15"/>
<dbReference type="PROSITE" id="PS51193">
    <property type="entry name" value="HELICASE_ATP_BIND_2"/>
    <property type="match status" value="1"/>
</dbReference>
<dbReference type="EMBL" id="JARTLD010000060">
    <property type="protein sequence ID" value="MED5020041.1"/>
    <property type="molecule type" value="Genomic_DNA"/>
</dbReference>
<evidence type="ECO:0000256" key="11">
    <source>
        <dbReference type="ARBA" id="ARBA00023204"/>
    </source>
</evidence>
<keyword evidence="4" id="KW-0227">DNA damage</keyword>
<proteinExistence type="inferred from homology"/>
<dbReference type="InterPro" id="IPR014013">
    <property type="entry name" value="Helic_SF1/SF2_ATP-bd_DinG/Rad3"/>
</dbReference>
<keyword evidence="6 15" id="KW-0347">Helicase</keyword>
<evidence type="ECO:0000313" key="16">
    <source>
        <dbReference type="Proteomes" id="UP001343257"/>
    </source>
</evidence>
<dbReference type="Gene3D" id="3.90.320.10">
    <property type="match status" value="1"/>
</dbReference>
<keyword evidence="8" id="KW-0408">Iron</keyword>
<dbReference type="SUPFAM" id="SSF52540">
    <property type="entry name" value="P-loop containing nucleoside triphosphate hydrolases"/>
    <property type="match status" value="2"/>
</dbReference>
<evidence type="ECO:0000256" key="4">
    <source>
        <dbReference type="ARBA" id="ARBA00022763"/>
    </source>
</evidence>
<evidence type="ECO:0000259" key="14">
    <source>
        <dbReference type="PROSITE" id="PS51193"/>
    </source>
</evidence>
<dbReference type="SMART" id="SM00491">
    <property type="entry name" value="HELICc2"/>
    <property type="match status" value="1"/>
</dbReference>
<evidence type="ECO:0000256" key="13">
    <source>
        <dbReference type="ARBA" id="ARBA00038058"/>
    </source>
</evidence>
<dbReference type="InterPro" id="IPR045028">
    <property type="entry name" value="DinG/Rad3-like"/>
</dbReference>
<keyword evidence="11" id="KW-0234">DNA repair</keyword>
<keyword evidence="1" id="KW-0004">4Fe-4S</keyword>
<dbReference type="InterPro" id="IPR006555">
    <property type="entry name" value="ATP-dep_Helicase_C"/>
</dbReference>
<organism evidence="15 16">
    <name type="scientific">Paenibacillus chibensis</name>
    <dbReference type="NCBI Taxonomy" id="59846"/>
    <lineage>
        <taxon>Bacteria</taxon>
        <taxon>Bacillati</taxon>
        <taxon>Bacillota</taxon>
        <taxon>Bacilli</taxon>
        <taxon>Bacillales</taxon>
        <taxon>Paenibacillaceae</taxon>
        <taxon>Paenibacillus</taxon>
    </lineage>
</organism>
<evidence type="ECO:0000256" key="2">
    <source>
        <dbReference type="ARBA" id="ARBA00022723"/>
    </source>
</evidence>
<gene>
    <name evidence="15" type="ORF">P9847_22425</name>
</gene>
<evidence type="ECO:0000256" key="5">
    <source>
        <dbReference type="ARBA" id="ARBA00022801"/>
    </source>
</evidence>
<reference evidence="15 16" key="1">
    <citation type="submission" date="2023-03" db="EMBL/GenBank/DDBJ databases">
        <title>Bacillus Genome Sequencing.</title>
        <authorList>
            <person name="Dunlap C."/>
        </authorList>
    </citation>
    <scope>NUCLEOTIDE SEQUENCE [LARGE SCALE GENOMIC DNA]</scope>
    <source>
        <strain evidence="15 16">NRS-52</strain>
    </source>
</reference>
<keyword evidence="16" id="KW-1185">Reference proteome</keyword>
<evidence type="ECO:0000313" key="15">
    <source>
        <dbReference type="EMBL" id="MED5020041.1"/>
    </source>
</evidence>
<sequence length="768" mass="86539">MILLSGDDLETNIVRISVRPLVEYVFSSGSIDSGFRTASTMQEGTRIHQQVQRNYREGDEKELYLHTEMPHNGIWYRIEGRCDGLIQTAEGWMVDEIKSTAAGLDSLEGGRPVHWAQAQVYAYMVAQERQLKQIGVQLTYVDTGTGEERRFKRACTLAELTQFVQTVVEQYAPYASLRLANAAKRDESIRSLPFPFDAYREGQRKLAGAVYGAIREKKKLFAKAPTGIGKTMSTLFPAVKAIGEGLLQQMFYLTAKTITRTAAEQALGLMKEKGLFLQALTITAKDKVCFQEETLCTKEACPFADGYYDRINGAVLDILSHETLMTRQVIEQYARKHKVCPFEFSLDTAYAVDAVVCDYNYIFDPRVSLKRLIEEQKKRTVLLVDEAHNLVDRGRDMFSAAISKAGFLQLKRDYKAVNRGIADKSDAINKYFIGLRKACGETRMQLSKEAPQELADLLEAFAGEAERALAAGGDNEPLLLDAYFAAQNFIRMAKLYDSRYITYAEVQHSDVTLKLFCLDPSYLLTQAAKGFRSAVFFSATLSPLSYYRDMLGADPEDYSVSVASPFRREQLDVRIVPVSTRYRDRERTREQLADLLHGLVSERSGNYMIFFPSYQYLQSVYEVFTGKYPEIQTIVQGSGMGEEERERFLDAFQADNRKTLAGFAVLGGIFSEGIDLQGDRLIGVAVVGVGLPQLGLERNLIRDHFNGEGKNGYDYAYVLPGMNKVLQAGGRLIRSEQDEGVLLLIDDRFLQPHYMRLLPEEWKGDASE</sequence>
<comment type="caution">
    <text evidence="15">The sequence shown here is derived from an EMBL/GenBank/DDBJ whole genome shotgun (WGS) entry which is preliminary data.</text>
</comment>
<keyword evidence="2" id="KW-0479">Metal-binding</keyword>
<feature type="domain" description="Helicase ATP-binding" evidence="14">
    <location>
        <begin position="189"/>
        <end position="439"/>
    </location>
</feature>
<dbReference type="InterPro" id="IPR027417">
    <property type="entry name" value="P-loop_NTPase"/>
</dbReference>
<dbReference type="InterPro" id="IPR006554">
    <property type="entry name" value="Helicase-like_DEXD_c2"/>
</dbReference>
<evidence type="ECO:0000256" key="1">
    <source>
        <dbReference type="ARBA" id="ARBA00022485"/>
    </source>
</evidence>